<evidence type="ECO:0000259" key="1">
    <source>
        <dbReference type="Pfam" id="PF06439"/>
    </source>
</evidence>
<name>A0A0E9LWS5_9BACT</name>
<dbReference type="InterPro" id="IPR010496">
    <property type="entry name" value="AL/BT2_dom"/>
</dbReference>
<dbReference type="GO" id="GO:0016787">
    <property type="term" value="F:hydrolase activity"/>
    <property type="evidence" value="ECO:0007669"/>
    <property type="project" value="InterPro"/>
</dbReference>
<dbReference type="AlphaFoldDB" id="A0A0E9LWS5"/>
<feature type="domain" description="3-keto-alpha-glucoside-1,2-lyase/3-keto-2-hydroxy-glucal hydratase" evidence="1">
    <location>
        <begin position="16"/>
        <end position="104"/>
    </location>
</feature>
<evidence type="ECO:0000313" key="3">
    <source>
        <dbReference type="Proteomes" id="UP000032900"/>
    </source>
</evidence>
<dbReference type="Proteomes" id="UP000032900">
    <property type="component" value="Unassembled WGS sequence"/>
</dbReference>
<reference evidence="2 3" key="1">
    <citation type="journal article" date="2015" name="Microbes Environ.">
        <title>Distribution and evolution of nitrogen fixation genes in the phylum bacteroidetes.</title>
        <authorList>
            <person name="Inoue J."/>
            <person name="Oshima K."/>
            <person name="Suda W."/>
            <person name="Sakamoto M."/>
            <person name="Iino T."/>
            <person name="Noda S."/>
            <person name="Hongoh Y."/>
            <person name="Hattori M."/>
            <person name="Ohkuma M."/>
        </authorList>
    </citation>
    <scope>NUCLEOTIDE SEQUENCE [LARGE SCALE GENOMIC DNA]</scope>
    <source>
        <strain evidence="2">JCM 15548</strain>
    </source>
</reference>
<dbReference type="EMBL" id="BAZW01000012">
    <property type="protein sequence ID" value="GAO29704.1"/>
    <property type="molecule type" value="Genomic_DNA"/>
</dbReference>
<comment type="caution">
    <text evidence="2">The sequence shown here is derived from an EMBL/GenBank/DDBJ whole genome shotgun (WGS) entry which is preliminary data.</text>
</comment>
<accession>A0A0E9LWS5</accession>
<proteinExistence type="predicted"/>
<organism evidence="2 3">
    <name type="scientific">Geofilum rubicundum JCM 15548</name>
    <dbReference type="NCBI Taxonomy" id="1236989"/>
    <lineage>
        <taxon>Bacteria</taxon>
        <taxon>Pseudomonadati</taxon>
        <taxon>Bacteroidota</taxon>
        <taxon>Bacteroidia</taxon>
        <taxon>Marinilabiliales</taxon>
        <taxon>Marinilabiliaceae</taxon>
        <taxon>Geofilum</taxon>
    </lineage>
</organism>
<dbReference type="RefSeq" id="WP_262486947.1">
    <property type="nucleotide sequence ID" value="NZ_BAZW01000012.1"/>
</dbReference>
<dbReference type="Gene3D" id="2.60.120.560">
    <property type="entry name" value="Exo-inulinase, domain 1"/>
    <property type="match status" value="1"/>
</dbReference>
<keyword evidence="3" id="KW-1185">Reference proteome</keyword>
<evidence type="ECO:0000313" key="2">
    <source>
        <dbReference type="EMBL" id="GAO29704.1"/>
    </source>
</evidence>
<protein>
    <recommendedName>
        <fullName evidence="1">3-keto-alpha-glucoside-1,2-lyase/3-keto-2-hydroxy-glucal hydratase domain-containing protein</fullName>
    </recommendedName>
</protein>
<gene>
    <name evidence="2" type="ORF">JCM15548_11923</name>
</gene>
<dbReference type="Pfam" id="PF06439">
    <property type="entry name" value="3keto-disac_hyd"/>
    <property type="match status" value="1"/>
</dbReference>
<dbReference type="STRING" id="1236989.JCM15548_11923"/>
<sequence>MNVCTPGTMVQIDGAYFEQHCYSSTGATFDGDQWVTVEVEVRGDSIIKHLIDGETVLQYEKPVLDEMGPDYQRLYSEVHGARLVQGHIALQAESHPTDFRKVEILVLEDE</sequence>